<evidence type="ECO:0000313" key="2">
    <source>
        <dbReference type="EMBL" id="SVD04608.1"/>
    </source>
</evidence>
<feature type="coiled-coil region" evidence="1">
    <location>
        <begin position="15"/>
        <end position="73"/>
    </location>
</feature>
<feature type="non-terminal residue" evidence="2">
    <location>
        <position position="315"/>
    </location>
</feature>
<name>A0A382S653_9ZZZZ</name>
<feature type="coiled-coil region" evidence="1">
    <location>
        <begin position="126"/>
        <end position="160"/>
    </location>
</feature>
<dbReference type="EMBL" id="UINC01126251">
    <property type="protein sequence ID" value="SVD04608.1"/>
    <property type="molecule type" value="Genomic_DNA"/>
</dbReference>
<accession>A0A382S653</accession>
<protein>
    <submittedName>
        <fullName evidence="2">Uncharacterized protein</fullName>
    </submittedName>
</protein>
<keyword evidence="1" id="KW-0175">Coiled coil</keyword>
<dbReference type="AlphaFoldDB" id="A0A382S653"/>
<dbReference type="InterPro" id="IPR036280">
    <property type="entry name" value="Multihaem_cyt_sf"/>
</dbReference>
<gene>
    <name evidence="2" type="ORF">METZ01_LOCUS357462</name>
</gene>
<organism evidence="2">
    <name type="scientific">marine metagenome</name>
    <dbReference type="NCBI Taxonomy" id="408172"/>
    <lineage>
        <taxon>unclassified sequences</taxon>
        <taxon>metagenomes</taxon>
        <taxon>ecological metagenomes</taxon>
    </lineage>
</organism>
<reference evidence="2" key="1">
    <citation type="submission" date="2018-05" db="EMBL/GenBank/DDBJ databases">
        <authorList>
            <person name="Lanie J.A."/>
            <person name="Ng W.-L."/>
            <person name="Kazmierczak K.M."/>
            <person name="Andrzejewski T.M."/>
            <person name="Davidsen T.M."/>
            <person name="Wayne K.J."/>
            <person name="Tettelin H."/>
            <person name="Glass J.I."/>
            <person name="Rusch D."/>
            <person name="Podicherti R."/>
            <person name="Tsui H.-C.T."/>
            <person name="Winkler M.E."/>
        </authorList>
    </citation>
    <scope>NUCLEOTIDE SEQUENCE</scope>
</reference>
<evidence type="ECO:0000256" key="1">
    <source>
        <dbReference type="SAM" id="Coils"/>
    </source>
</evidence>
<dbReference type="SUPFAM" id="SSF48695">
    <property type="entry name" value="Multiheme cytochromes"/>
    <property type="match status" value="1"/>
</dbReference>
<proteinExistence type="predicted"/>
<feature type="non-terminal residue" evidence="2">
    <location>
        <position position="1"/>
    </location>
</feature>
<sequence length="315" mass="36292">RGYKQYQNEYFKSQYARAEDKWKAADKNIASKEQELKNTLAQVDSQLDDSDEYQILLDEVLEAEIKLAEVEELKKFAGSELDEAYYFYKKAMHEGENFDVQLAKVKEIEKVVESWIPQIDDKARILKVAEDKLLLQKAKRDELKKQLEKLGRDRGDAQRTMDFYKPFPFVWRATAVEQTVIPGYGKNNFSEITYKVDRCQTCHISYPDDYYKDYDHPLKTHPNLDILIKKHPPERTGCTWCHLGQGAATAPAEHAHGSHHEMDQTVGINEPMSHGIFMQATCRNCHAEVVNLEGAPILSKGKRLFLKLGCHGCHL</sequence>